<dbReference type="InterPro" id="IPR050287">
    <property type="entry name" value="MTA/SAH_deaminase"/>
</dbReference>
<reference evidence="4" key="1">
    <citation type="journal article" date="2014" name="Int. J. Syst. Evol. Microbiol.">
        <title>Complete genome sequence of Corynebacterium casei LMG S-19264T (=DSM 44701T), isolated from a smear-ripened cheese.</title>
        <authorList>
            <consortium name="US DOE Joint Genome Institute (JGI-PGF)"/>
            <person name="Walter F."/>
            <person name="Albersmeier A."/>
            <person name="Kalinowski J."/>
            <person name="Ruckert C."/>
        </authorList>
    </citation>
    <scope>NUCLEOTIDE SEQUENCE</scope>
    <source>
        <strain evidence="4">VKM B-2789</strain>
    </source>
</reference>
<keyword evidence="2" id="KW-0378">Hydrolase</keyword>
<accession>A0A9W6K355</accession>
<dbReference type="PANTHER" id="PTHR43794">
    <property type="entry name" value="AMINOHYDROLASE SSNA-RELATED"/>
    <property type="match status" value="1"/>
</dbReference>
<sequence length="500" mass="54357">MNPFLIQNCRILGDSGAGEPADLAVEAGRIAAIGPAGSLDPGHYGGNRLDGAGRLLAPGMINGHVHSHEHFQKGRFRNLPLELWMNFVRPPQPIPLTARQVYLRTLIGAIETLRSGATTLVDDLNLGAALDREHLAAVHQAYEDIGIRALVGLSMMDRPFFEALPFVQEEFEPDLLDELHAAPRASGEDLLALAEQLATERHPTRSRVGFVVSPSAPQRCSEAFLRRCRALADRHDLPLIIHVQETRLQVVTALREHGCTYVDYLDRIGLLRPKTTLIHCVWLTPRDIELIARSGATVQHNPWSNLRLGSGIAPLRALLDAGVNVSVATDGCASTDTANMLNSVGLATALHSLRGEEPEDWVGAEEAWRAATHGGAVALGRGDDLGTVKVGATADFVMYRLDGVGFTPANDLLRQLVHAERGQSIDTVVVDGSIVMHGGRLTRIDEPALLAEAREEFRSLAPFYDRAEAEVARMVPALRRIRARCACHPIDASTYSARLS</sequence>
<gene>
    <name evidence="4" type="primary">mtaD_3</name>
    <name evidence="4" type="ORF">GCM10017653_49550</name>
</gene>
<reference evidence="4" key="2">
    <citation type="submission" date="2023-01" db="EMBL/GenBank/DDBJ databases">
        <authorList>
            <person name="Sun Q."/>
            <person name="Evtushenko L."/>
        </authorList>
    </citation>
    <scope>NUCLEOTIDE SEQUENCE</scope>
    <source>
        <strain evidence="4">VKM B-2789</strain>
    </source>
</reference>
<comment type="caution">
    <text evidence="4">The sequence shown here is derived from an EMBL/GenBank/DDBJ whole genome shotgun (WGS) entry which is preliminary data.</text>
</comment>
<dbReference type="Proteomes" id="UP001143330">
    <property type="component" value="Unassembled WGS sequence"/>
</dbReference>
<name>A0A9W6K355_9HYPH</name>
<feature type="domain" description="Amidohydrolase-related" evidence="3">
    <location>
        <begin position="56"/>
        <end position="435"/>
    </location>
</feature>
<evidence type="ECO:0000259" key="3">
    <source>
        <dbReference type="Pfam" id="PF01979"/>
    </source>
</evidence>
<dbReference type="SUPFAM" id="SSF51338">
    <property type="entry name" value="Composite domain of metallo-dependent hydrolases"/>
    <property type="match status" value="2"/>
</dbReference>
<dbReference type="InterPro" id="IPR011059">
    <property type="entry name" value="Metal-dep_hydrolase_composite"/>
</dbReference>
<evidence type="ECO:0000256" key="1">
    <source>
        <dbReference type="ARBA" id="ARBA00006745"/>
    </source>
</evidence>
<proteinExistence type="inferred from homology"/>
<protein>
    <submittedName>
        <fullName evidence="4">5-methylthioadenosine/S-adenosylhomocysteine deaminase</fullName>
    </submittedName>
</protein>
<comment type="similarity">
    <text evidence="1">Belongs to the metallo-dependent hydrolases superfamily. ATZ/TRZ family.</text>
</comment>
<keyword evidence="5" id="KW-1185">Reference proteome</keyword>
<dbReference type="GO" id="GO:0016810">
    <property type="term" value="F:hydrolase activity, acting on carbon-nitrogen (but not peptide) bonds"/>
    <property type="evidence" value="ECO:0007669"/>
    <property type="project" value="InterPro"/>
</dbReference>
<dbReference type="Gene3D" id="2.30.40.10">
    <property type="entry name" value="Urease, subunit C, domain 1"/>
    <property type="match status" value="1"/>
</dbReference>
<dbReference type="Gene3D" id="3.20.20.140">
    <property type="entry name" value="Metal-dependent hydrolases"/>
    <property type="match status" value="1"/>
</dbReference>
<dbReference type="InterPro" id="IPR006680">
    <property type="entry name" value="Amidohydro-rel"/>
</dbReference>
<dbReference type="InterPro" id="IPR032466">
    <property type="entry name" value="Metal_Hydrolase"/>
</dbReference>
<dbReference type="Pfam" id="PF01979">
    <property type="entry name" value="Amidohydro_1"/>
    <property type="match status" value="1"/>
</dbReference>
<dbReference type="RefSeq" id="WP_246547366.1">
    <property type="nucleotide sequence ID" value="NZ_BSFM01000022.1"/>
</dbReference>
<evidence type="ECO:0000313" key="4">
    <source>
        <dbReference type="EMBL" id="GLK86885.1"/>
    </source>
</evidence>
<dbReference type="PANTHER" id="PTHR43794:SF11">
    <property type="entry name" value="AMIDOHYDROLASE-RELATED DOMAIN-CONTAINING PROTEIN"/>
    <property type="match status" value="1"/>
</dbReference>
<dbReference type="AlphaFoldDB" id="A0A9W6K355"/>
<dbReference type="SUPFAM" id="SSF51556">
    <property type="entry name" value="Metallo-dependent hydrolases"/>
    <property type="match status" value="1"/>
</dbReference>
<evidence type="ECO:0000313" key="5">
    <source>
        <dbReference type="Proteomes" id="UP001143330"/>
    </source>
</evidence>
<organism evidence="4 5">
    <name type="scientific">Ancylobacter defluvii</name>
    <dbReference type="NCBI Taxonomy" id="1282440"/>
    <lineage>
        <taxon>Bacteria</taxon>
        <taxon>Pseudomonadati</taxon>
        <taxon>Pseudomonadota</taxon>
        <taxon>Alphaproteobacteria</taxon>
        <taxon>Hyphomicrobiales</taxon>
        <taxon>Xanthobacteraceae</taxon>
        <taxon>Ancylobacter</taxon>
    </lineage>
</organism>
<evidence type="ECO:0000256" key="2">
    <source>
        <dbReference type="ARBA" id="ARBA00022801"/>
    </source>
</evidence>
<dbReference type="EMBL" id="BSFM01000022">
    <property type="protein sequence ID" value="GLK86885.1"/>
    <property type="molecule type" value="Genomic_DNA"/>
</dbReference>